<comment type="caution">
    <text evidence="2">The sequence shown here is derived from an EMBL/GenBank/DDBJ whole genome shotgun (WGS) entry which is preliminary data.</text>
</comment>
<evidence type="ECO:0000313" key="3">
    <source>
        <dbReference type="Proteomes" id="UP001349262"/>
    </source>
</evidence>
<dbReference type="InterPro" id="IPR036388">
    <property type="entry name" value="WH-like_DNA-bd_sf"/>
</dbReference>
<evidence type="ECO:0000313" key="2">
    <source>
        <dbReference type="EMBL" id="MEE7459804.1"/>
    </source>
</evidence>
<dbReference type="SUPFAM" id="SSF46894">
    <property type="entry name" value="C-terminal effector domain of the bipartite response regulators"/>
    <property type="match status" value="1"/>
</dbReference>
<feature type="domain" description="HTH luxR-type" evidence="1">
    <location>
        <begin position="116"/>
        <end position="173"/>
    </location>
</feature>
<evidence type="ECO:0000259" key="1">
    <source>
        <dbReference type="SMART" id="SM00421"/>
    </source>
</evidence>
<name>A0ABU7TGU2_9HYPH</name>
<dbReference type="InterPro" id="IPR016032">
    <property type="entry name" value="Sig_transdc_resp-reg_C-effctor"/>
</dbReference>
<proteinExistence type="predicted"/>
<dbReference type="EMBL" id="MLBY01000005">
    <property type="protein sequence ID" value="MEE7459804.1"/>
    <property type="molecule type" value="Genomic_DNA"/>
</dbReference>
<sequence length="180" mass="19287">MSCGGLVIDTQGGVVAINDTAERILGREVTPDAQACRDGWQRDALKRLLARAGTRLRIDHEAWITVQHDDGAPLILHAIPLASPATPTPAADAHTMLVMVDLRERPRPAATALQRLFDLTPAEARLALAIGGGLTLQEVSDETGLSNATLRSQLSSTFHKTGTRRQPELVALLARIAILP</sequence>
<dbReference type="Proteomes" id="UP001349262">
    <property type="component" value="Unassembled WGS sequence"/>
</dbReference>
<dbReference type="Gene3D" id="1.10.10.10">
    <property type="entry name" value="Winged helix-like DNA-binding domain superfamily/Winged helix DNA-binding domain"/>
    <property type="match status" value="1"/>
</dbReference>
<accession>A0ABU7TGU2</accession>
<dbReference type="InterPro" id="IPR000792">
    <property type="entry name" value="Tscrpt_reg_LuxR_C"/>
</dbReference>
<reference evidence="2 3" key="1">
    <citation type="journal article" date="2012" name="Genet. Mol. Biol.">
        <title>Analysis of 16S rRNA and mxaF genes revealing insights into Methylobacterium niche-specific plant association.</title>
        <authorList>
            <person name="Dourado M.N."/>
            <person name="Andreote F.D."/>
            <person name="Dini-Andreote F."/>
            <person name="Conti R."/>
            <person name="Araujo J.M."/>
            <person name="Araujo W.L."/>
        </authorList>
    </citation>
    <scope>NUCLEOTIDE SEQUENCE [LARGE SCALE GENOMIC DNA]</scope>
    <source>
        <strain evidence="2 3">SR1.6/4</strain>
    </source>
</reference>
<organism evidence="2 3">
    <name type="scientific">Methylobacterium radiotolerans</name>
    <dbReference type="NCBI Taxonomy" id="31998"/>
    <lineage>
        <taxon>Bacteria</taxon>
        <taxon>Pseudomonadati</taxon>
        <taxon>Pseudomonadota</taxon>
        <taxon>Alphaproteobacteria</taxon>
        <taxon>Hyphomicrobiales</taxon>
        <taxon>Methylobacteriaceae</taxon>
        <taxon>Methylobacterium</taxon>
    </lineage>
</organism>
<protein>
    <submittedName>
        <fullName evidence="2">LuxR family transcriptional regulator</fullName>
    </submittedName>
</protein>
<dbReference type="SMART" id="SM00421">
    <property type="entry name" value="HTH_LUXR"/>
    <property type="match status" value="1"/>
</dbReference>
<keyword evidence="3" id="KW-1185">Reference proteome</keyword>
<gene>
    <name evidence="2" type="ORF">MRSR164_24430</name>
</gene>